<dbReference type="EMBL" id="CVRI01000061">
    <property type="protein sequence ID" value="CRL04114.1"/>
    <property type="molecule type" value="Genomic_DNA"/>
</dbReference>
<sequence>MNFPNVWEFKQKSSPTCLQKYSSDNSTAVKLLANVPMAKMVSITLPEVNITEIERIIKDSDYYSSNDFHISLIMNKNFIDGFLLNGDFSCLPEHLPEFDDYAYVSNNKLFIRLFKDNFCSCNNVEIQKYKIRCSGDFNYFQIDLQNPNLNISKLQDEVKNTLKSSKMVFMWSPFAENICSSSIAKYVSECGYHVKKCINNLLIQHEYGLTFPELIEDQHRMMEISEYAGILLLKCNIEDNDLSSYSLPDDCIDVGKGKTICCKGSISRYYIEKLINEVRKILKENSSFPYIIFSIISFSENLTKTLVITKNKIHNYELGIMKN</sequence>
<dbReference type="AlphaFoldDB" id="A0A1J1IWP9"/>
<gene>
    <name evidence="1" type="ORF">CLUMA_CG017226</name>
</gene>
<dbReference type="STRING" id="568069.A0A1J1IWP9"/>
<dbReference type="GO" id="GO:0000172">
    <property type="term" value="C:ribonuclease MRP complex"/>
    <property type="evidence" value="ECO:0007669"/>
    <property type="project" value="TreeGrafter"/>
</dbReference>
<dbReference type="GO" id="GO:0001682">
    <property type="term" value="P:tRNA 5'-leader removal"/>
    <property type="evidence" value="ECO:0007669"/>
    <property type="project" value="InterPro"/>
</dbReference>
<dbReference type="Proteomes" id="UP000183832">
    <property type="component" value="Unassembled WGS sequence"/>
</dbReference>
<protein>
    <submittedName>
        <fullName evidence="1">CLUMA_CG017226, isoform A</fullName>
    </submittedName>
</protein>
<dbReference type="PANTHER" id="PTHR15396">
    <property type="entry name" value="RIBONUCLEASE P PROTEIN SUBUNIT P40"/>
    <property type="match status" value="1"/>
</dbReference>
<dbReference type="InterPro" id="IPR013893">
    <property type="entry name" value="RNase_P_Rpp40"/>
</dbReference>
<keyword evidence="2" id="KW-1185">Reference proteome</keyword>
<dbReference type="GO" id="GO:0000171">
    <property type="term" value="F:ribonuclease MRP activity"/>
    <property type="evidence" value="ECO:0007669"/>
    <property type="project" value="TreeGrafter"/>
</dbReference>
<dbReference type="GO" id="GO:0030681">
    <property type="term" value="C:multimeric ribonuclease P complex"/>
    <property type="evidence" value="ECO:0007669"/>
    <property type="project" value="TreeGrafter"/>
</dbReference>
<organism evidence="1 2">
    <name type="scientific">Clunio marinus</name>
    <dbReference type="NCBI Taxonomy" id="568069"/>
    <lineage>
        <taxon>Eukaryota</taxon>
        <taxon>Metazoa</taxon>
        <taxon>Ecdysozoa</taxon>
        <taxon>Arthropoda</taxon>
        <taxon>Hexapoda</taxon>
        <taxon>Insecta</taxon>
        <taxon>Pterygota</taxon>
        <taxon>Neoptera</taxon>
        <taxon>Endopterygota</taxon>
        <taxon>Diptera</taxon>
        <taxon>Nematocera</taxon>
        <taxon>Chironomoidea</taxon>
        <taxon>Chironomidae</taxon>
        <taxon>Clunio</taxon>
    </lineage>
</organism>
<reference evidence="1 2" key="1">
    <citation type="submission" date="2015-04" db="EMBL/GenBank/DDBJ databases">
        <authorList>
            <person name="Syromyatnikov M.Y."/>
            <person name="Popov V.N."/>
        </authorList>
    </citation>
    <scope>NUCLEOTIDE SEQUENCE [LARGE SCALE GENOMIC DNA]</scope>
</reference>
<proteinExistence type="predicted"/>
<evidence type="ECO:0000313" key="2">
    <source>
        <dbReference type="Proteomes" id="UP000183832"/>
    </source>
</evidence>
<name>A0A1J1IWP9_9DIPT</name>
<dbReference type="GO" id="GO:0000447">
    <property type="term" value="P:endonucleolytic cleavage in ITS1 to separate SSU-rRNA from 5.8S rRNA and LSU-rRNA from tricistronic rRNA transcript (SSU-rRNA, 5.8S rRNA, LSU-rRNA)"/>
    <property type="evidence" value="ECO:0007669"/>
    <property type="project" value="TreeGrafter"/>
</dbReference>
<dbReference type="Pfam" id="PF08584">
    <property type="entry name" value="Ribonuc_P_40"/>
    <property type="match status" value="1"/>
</dbReference>
<evidence type="ECO:0000313" key="1">
    <source>
        <dbReference type="EMBL" id="CRL04114.1"/>
    </source>
</evidence>
<dbReference type="PANTHER" id="PTHR15396:SF1">
    <property type="entry name" value="RIBONUCLEASE P PROTEIN SUBUNIT P40"/>
    <property type="match status" value="1"/>
</dbReference>
<accession>A0A1J1IWP9</accession>
<dbReference type="OrthoDB" id="446759at2759"/>
<dbReference type="GO" id="GO:0004526">
    <property type="term" value="F:ribonuclease P activity"/>
    <property type="evidence" value="ECO:0007669"/>
    <property type="project" value="TreeGrafter"/>
</dbReference>